<gene>
    <name evidence="3" type="ORF">LOC68_13185</name>
</gene>
<evidence type="ECO:0000256" key="1">
    <source>
        <dbReference type="SAM" id="MobiDB-lite"/>
    </source>
</evidence>
<keyword evidence="2" id="KW-1133">Transmembrane helix</keyword>
<sequence length="200" mass="21738">MNDSAPAGEALSEGNAPPAAPSTAVGRWLRTISAVAVLAIVMICVLYFIGSRPIHYSAEVKILAPPEKIFPYLTEPDLLVKWMTDVVEVRPISGEDHQVGATAAVVVEANGDRFEMESELLKEVPNQELEVQLTSDMFVIVSDYQLKPNGRETTVSLDMVANYKGIACVMAPLMGSSIQEKLEADFNLLREEVQSGSISE</sequence>
<dbReference type="SUPFAM" id="SSF55961">
    <property type="entry name" value="Bet v1-like"/>
    <property type="match status" value="1"/>
</dbReference>
<accession>A0A9X1SGU5</accession>
<proteinExistence type="predicted"/>
<keyword evidence="2" id="KW-0472">Membrane</keyword>
<keyword evidence="2" id="KW-0812">Transmembrane</keyword>
<reference evidence="3" key="1">
    <citation type="submission" date="2021-11" db="EMBL/GenBank/DDBJ databases">
        <title>Genome sequence.</title>
        <authorList>
            <person name="Sun Q."/>
        </authorList>
    </citation>
    <scope>NUCLEOTIDE SEQUENCE</scope>
    <source>
        <strain evidence="3">JC732</strain>
    </source>
</reference>
<dbReference type="InterPro" id="IPR019587">
    <property type="entry name" value="Polyketide_cyclase/dehydratase"/>
</dbReference>
<evidence type="ECO:0000256" key="2">
    <source>
        <dbReference type="SAM" id="Phobius"/>
    </source>
</evidence>
<evidence type="ECO:0000313" key="4">
    <source>
        <dbReference type="Proteomes" id="UP001139103"/>
    </source>
</evidence>
<dbReference type="Pfam" id="PF10604">
    <property type="entry name" value="Polyketide_cyc2"/>
    <property type="match status" value="1"/>
</dbReference>
<feature type="region of interest" description="Disordered" evidence="1">
    <location>
        <begin position="1"/>
        <end position="21"/>
    </location>
</feature>
<feature type="transmembrane region" description="Helical" evidence="2">
    <location>
        <begin position="28"/>
        <end position="49"/>
    </location>
</feature>
<dbReference type="AlphaFoldDB" id="A0A9X1SGU5"/>
<protein>
    <submittedName>
        <fullName evidence="3">SRPBCC family protein</fullName>
    </submittedName>
</protein>
<evidence type="ECO:0000313" key="3">
    <source>
        <dbReference type="EMBL" id="MCC9629352.1"/>
    </source>
</evidence>
<organism evidence="3 4">
    <name type="scientific">Blastopirellula sediminis</name>
    <dbReference type="NCBI Taxonomy" id="2894196"/>
    <lineage>
        <taxon>Bacteria</taxon>
        <taxon>Pseudomonadati</taxon>
        <taxon>Planctomycetota</taxon>
        <taxon>Planctomycetia</taxon>
        <taxon>Pirellulales</taxon>
        <taxon>Pirellulaceae</taxon>
        <taxon>Blastopirellula</taxon>
    </lineage>
</organism>
<dbReference type="EMBL" id="JAJKFT010000010">
    <property type="protein sequence ID" value="MCC9629352.1"/>
    <property type="molecule type" value="Genomic_DNA"/>
</dbReference>
<dbReference type="Gene3D" id="3.30.530.20">
    <property type="match status" value="1"/>
</dbReference>
<dbReference type="RefSeq" id="WP_230219262.1">
    <property type="nucleotide sequence ID" value="NZ_JAJKFT010000010.1"/>
</dbReference>
<name>A0A9X1SGU5_9BACT</name>
<keyword evidence="4" id="KW-1185">Reference proteome</keyword>
<dbReference type="InterPro" id="IPR023393">
    <property type="entry name" value="START-like_dom_sf"/>
</dbReference>
<dbReference type="Proteomes" id="UP001139103">
    <property type="component" value="Unassembled WGS sequence"/>
</dbReference>
<comment type="caution">
    <text evidence="3">The sequence shown here is derived from an EMBL/GenBank/DDBJ whole genome shotgun (WGS) entry which is preliminary data.</text>
</comment>